<keyword evidence="1" id="KW-0472">Membrane</keyword>
<feature type="chain" id="PRO_5046337680" evidence="2">
    <location>
        <begin position="19"/>
        <end position="162"/>
    </location>
</feature>
<feature type="signal peptide" evidence="2">
    <location>
        <begin position="1"/>
        <end position="18"/>
    </location>
</feature>
<keyword evidence="1" id="KW-0812">Transmembrane</keyword>
<organism evidence="3 4">
    <name type="scientific">Galleria mellonella</name>
    <name type="common">Greater wax moth</name>
    <dbReference type="NCBI Taxonomy" id="7137"/>
    <lineage>
        <taxon>Eukaryota</taxon>
        <taxon>Metazoa</taxon>
        <taxon>Ecdysozoa</taxon>
        <taxon>Arthropoda</taxon>
        <taxon>Hexapoda</taxon>
        <taxon>Insecta</taxon>
        <taxon>Pterygota</taxon>
        <taxon>Neoptera</taxon>
        <taxon>Endopterygota</taxon>
        <taxon>Lepidoptera</taxon>
        <taxon>Glossata</taxon>
        <taxon>Ditrysia</taxon>
        <taxon>Pyraloidea</taxon>
        <taxon>Pyralidae</taxon>
        <taxon>Galleriinae</taxon>
        <taxon>Galleria</taxon>
    </lineage>
</organism>
<dbReference type="Proteomes" id="UP001652740">
    <property type="component" value="Unplaced"/>
</dbReference>
<reference evidence="4" key="1">
    <citation type="submission" date="2025-08" db="UniProtKB">
        <authorList>
            <consortium name="RefSeq"/>
        </authorList>
    </citation>
    <scope>IDENTIFICATION</scope>
    <source>
        <tissue evidence="4">Whole larvae</tissue>
    </source>
</reference>
<dbReference type="GeneID" id="116412912"/>
<dbReference type="KEGG" id="gmw:116412912"/>
<dbReference type="AlphaFoldDB" id="A0A6J3C224"/>
<evidence type="ECO:0000256" key="2">
    <source>
        <dbReference type="SAM" id="SignalP"/>
    </source>
</evidence>
<proteinExistence type="predicted"/>
<evidence type="ECO:0000313" key="4">
    <source>
        <dbReference type="RefSeq" id="XP_031764969.2"/>
    </source>
</evidence>
<feature type="transmembrane region" description="Helical" evidence="1">
    <location>
        <begin position="98"/>
        <end position="119"/>
    </location>
</feature>
<evidence type="ECO:0000313" key="3">
    <source>
        <dbReference type="Proteomes" id="UP001652740"/>
    </source>
</evidence>
<sequence>MARLVLIVAAVCLVEIFADVPSHPTYLYSYSEHRGSLKPLKATEEVPSNAYEYHVIPKDEYPVVEYDSTAKSSIFDYITDPITAITTVASKALSVGKFLLVNGGLVVLGMALVIGFCGFTPYCTLKIEKPFVTGIRSLNIPYLDHVESYLRKAYDKYHAMQH</sequence>
<keyword evidence="3" id="KW-1185">Reference proteome</keyword>
<dbReference type="RefSeq" id="XP_031764969.2">
    <property type="nucleotide sequence ID" value="XM_031909109.2"/>
</dbReference>
<dbReference type="InParanoid" id="A0A6J3C224"/>
<gene>
    <name evidence="4" type="primary">LOC116412912</name>
</gene>
<keyword evidence="1" id="KW-1133">Transmembrane helix</keyword>
<protein>
    <submittedName>
        <fullName evidence="4">Uncharacterized protein LOC116412912</fullName>
    </submittedName>
</protein>
<accession>A0A6J3C224</accession>
<keyword evidence="2" id="KW-0732">Signal</keyword>
<evidence type="ECO:0000256" key="1">
    <source>
        <dbReference type="SAM" id="Phobius"/>
    </source>
</evidence>
<name>A0A6J3C224_GALME</name>